<feature type="compositionally biased region" description="Basic residues" evidence="2">
    <location>
        <begin position="482"/>
        <end position="497"/>
    </location>
</feature>
<feature type="region of interest" description="Disordered" evidence="2">
    <location>
        <begin position="206"/>
        <end position="572"/>
    </location>
</feature>
<keyword evidence="4" id="KW-1185">Reference proteome</keyword>
<feature type="compositionally biased region" description="Low complexity" evidence="2">
    <location>
        <begin position="206"/>
        <end position="224"/>
    </location>
</feature>
<feature type="compositionally biased region" description="Low complexity" evidence="2">
    <location>
        <begin position="245"/>
        <end position="261"/>
    </location>
</feature>
<gene>
    <name evidence="3" type="ORF">PAPYR_7041</name>
</gene>
<evidence type="ECO:0000313" key="4">
    <source>
        <dbReference type="Proteomes" id="UP001141327"/>
    </source>
</evidence>
<protein>
    <submittedName>
        <fullName evidence="3">Uncharacterized protein</fullName>
    </submittedName>
</protein>
<feature type="compositionally biased region" description="Low complexity" evidence="2">
    <location>
        <begin position="806"/>
        <end position="830"/>
    </location>
</feature>
<accession>A0ABQ8UDW2</accession>
<feature type="compositionally biased region" description="Low complexity" evidence="2">
    <location>
        <begin position="342"/>
        <end position="352"/>
    </location>
</feature>
<organism evidence="3 4">
    <name type="scientific">Paratrimastix pyriformis</name>
    <dbReference type="NCBI Taxonomy" id="342808"/>
    <lineage>
        <taxon>Eukaryota</taxon>
        <taxon>Metamonada</taxon>
        <taxon>Preaxostyla</taxon>
        <taxon>Paratrimastigidae</taxon>
        <taxon>Paratrimastix</taxon>
    </lineage>
</organism>
<feature type="region of interest" description="Disordered" evidence="2">
    <location>
        <begin position="167"/>
        <end position="194"/>
    </location>
</feature>
<keyword evidence="1" id="KW-0175">Coiled coil</keyword>
<feature type="region of interest" description="Disordered" evidence="2">
    <location>
        <begin position="640"/>
        <end position="724"/>
    </location>
</feature>
<feature type="compositionally biased region" description="Basic residues" evidence="2">
    <location>
        <begin position="557"/>
        <end position="569"/>
    </location>
</feature>
<evidence type="ECO:0000256" key="1">
    <source>
        <dbReference type="SAM" id="Coils"/>
    </source>
</evidence>
<dbReference type="PRINTS" id="PR01217">
    <property type="entry name" value="PRICHEXTENSN"/>
</dbReference>
<evidence type="ECO:0000256" key="2">
    <source>
        <dbReference type="SAM" id="MobiDB-lite"/>
    </source>
</evidence>
<feature type="compositionally biased region" description="Polar residues" evidence="2">
    <location>
        <begin position="789"/>
        <end position="804"/>
    </location>
</feature>
<evidence type="ECO:0000313" key="3">
    <source>
        <dbReference type="EMBL" id="KAJ4457454.1"/>
    </source>
</evidence>
<feature type="compositionally biased region" description="Low complexity" evidence="2">
    <location>
        <begin position="176"/>
        <end position="194"/>
    </location>
</feature>
<feature type="compositionally biased region" description="Pro residues" evidence="2">
    <location>
        <begin position="712"/>
        <end position="721"/>
    </location>
</feature>
<dbReference type="Proteomes" id="UP001141327">
    <property type="component" value="Unassembled WGS sequence"/>
</dbReference>
<feature type="compositionally biased region" description="Low complexity" evidence="2">
    <location>
        <begin position="360"/>
        <end position="376"/>
    </location>
</feature>
<feature type="compositionally biased region" description="Polar residues" evidence="2">
    <location>
        <begin position="124"/>
        <end position="138"/>
    </location>
</feature>
<comment type="caution">
    <text evidence="3">The sequence shown here is derived from an EMBL/GenBank/DDBJ whole genome shotgun (WGS) entry which is preliminary data.</text>
</comment>
<feature type="coiled-coil region" evidence="1">
    <location>
        <begin position="729"/>
        <end position="759"/>
    </location>
</feature>
<feature type="region of interest" description="Disordered" evidence="2">
    <location>
        <begin position="110"/>
        <end position="143"/>
    </location>
</feature>
<feature type="compositionally biased region" description="Pro residues" evidence="2">
    <location>
        <begin position="439"/>
        <end position="450"/>
    </location>
</feature>
<proteinExistence type="predicted"/>
<name>A0ABQ8UDW2_9EUKA</name>
<reference evidence="3" key="1">
    <citation type="journal article" date="2022" name="bioRxiv">
        <title>Genomics of Preaxostyla Flagellates Illuminates Evolutionary Transitions and the Path Towards Mitochondrial Loss.</title>
        <authorList>
            <person name="Novak L.V.F."/>
            <person name="Treitli S.C."/>
            <person name="Pyrih J."/>
            <person name="Halakuc P."/>
            <person name="Pipaliya S.V."/>
            <person name="Vacek V."/>
            <person name="Brzon O."/>
            <person name="Soukal P."/>
            <person name="Eme L."/>
            <person name="Dacks J.B."/>
            <person name="Karnkowska A."/>
            <person name="Elias M."/>
            <person name="Hampl V."/>
        </authorList>
    </citation>
    <scope>NUCLEOTIDE SEQUENCE</scope>
    <source>
        <strain evidence="3">RCP-MX</strain>
    </source>
</reference>
<sequence>MFLEKEFARLRVLSHSSASSLLGSALVPEDTAALRQRWGRLSHLVSSLGREVSTLPEGSSTRSEWGALSTLLAREAPSMMRASHFHSRGSAPRPAPPLTPELAGIPALTGVTTTSSPTSPLRLNASNPPTLLSTSPGDATSRRDYAARQRQLEAMEDELELLIKMRALPRTPPTPSNAAATSARTTGGSPGATTVLNTAAAASALWGGAPIPGSPRGPNRGSPRTPDHHQGSPSKGAAPGTPKGSPATHSHAGSPASSASPRPAPPTFSPPTPSGSSPWRRDPYSGERTGPPDTTPTAPPAQPHHPRGGGAATGSSREPPKARPARVAPPAAPPKVARRRPPATATARAEPTPSKPHPAPVATAAAAQAASLPPGAVRHPRPFTVFTRHPDPKPRPRLSTASLAAHPSPASDPAAPGATLRLSSASQQRHQHAFTPRGPLDPFPDLPAPPVEDGAASGLMSTADEDDAAADSWPDLSILSAPRRHHRHHHHHHHHDRPHATSSRSHHHGTASPESIAEGAGGCGGEDPEALLHPTKGRRLAGRPRAALDPRSPGRFERHHSHHPRRRRPTDRVNPFADAAYAPELPTPMLLPVPASLCVLGPDAAPASPFSLPTGPTPAGIATPGGEAGPLAWGPLPPAFELATPTHPSLSPGGSPPEDAFVTPPPAPLPHIPTTLSPMPSTDAGPAASSSLASSHPAPPHPPDSTAASSPAAPPGAPPPGVVARDPAARARLQTLVELEQQQAALQRELNKKQEALRLMLEMIRIQEQRAERIDEDIARRKDALARTATTPPLYSSPSRNVSPVTAPAATPAAAMTIPSSHHPHSFPSK</sequence>
<feature type="compositionally biased region" description="Low complexity" evidence="2">
    <location>
        <begin position="686"/>
        <end position="696"/>
    </location>
</feature>
<feature type="compositionally biased region" description="Pro residues" evidence="2">
    <location>
        <begin position="262"/>
        <end position="273"/>
    </location>
</feature>
<dbReference type="EMBL" id="JAPMOS010000046">
    <property type="protein sequence ID" value="KAJ4457454.1"/>
    <property type="molecule type" value="Genomic_DNA"/>
</dbReference>
<feature type="compositionally biased region" description="Pro residues" evidence="2">
    <location>
        <begin position="293"/>
        <end position="303"/>
    </location>
</feature>
<feature type="region of interest" description="Disordered" evidence="2">
    <location>
        <begin position="789"/>
        <end position="830"/>
    </location>
</feature>
<feature type="compositionally biased region" description="Basic and acidic residues" evidence="2">
    <location>
        <begin position="546"/>
        <end position="556"/>
    </location>
</feature>
<feature type="compositionally biased region" description="Low complexity" evidence="2">
    <location>
        <begin position="399"/>
        <end position="418"/>
    </location>
</feature>